<keyword evidence="2" id="KW-1185">Reference proteome</keyword>
<proteinExistence type="predicted"/>
<dbReference type="EMBL" id="CM023481">
    <property type="protein sequence ID" value="KAH6945007.1"/>
    <property type="molecule type" value="Genomic_DNA"/>
</dbReference>
<dbReference type="Proteomes" id="UP000821845">
    <property type="component" value="Chromosome 1"/>
</dbReference>
<evidence type="ECO:0000313" key="1">
    <source>
        <dbReference type="EMBL" id="KAH6945007.1"/>
    </source>
</evidence>
<comment type="caution">
    <text evidence="1">The sequence shown here is derived from an EMBL/GenBank/DDBJ whole genome shotgun (WGS) entry which is preliminary data.</text>
</comment>
<organism evidence="1 2">
    <name type="scientific">Hyalomma asiaticum</name>
    <name type="common">Tick</name>
    <dbReference type="NCBI Taxonomy" id="266040"/>
    <lineage>
        <taxon>Eukaryota</taxon>
        <taxon>Metazoa</taxon>
        <taxon>Ecdysozoa</taxon>
        <taxon>Arthropoda</taxon>
        <taxon>Chelicerata</taxon>
        <taxon>Arachnida</taxon>
        <taxon>Acari</taxon>
        <taxon>Parasitiformes</taxon>
        <taxon>Ixodida</taxon>
        <taxon>Ixodoidea</taxon>
        <taxon>Ixodidae</taxon>
        <taxon>Hyalomminae</taxon>
        <taxon>Hyalomma</taxon>
    </lineage>
</organism>
<evidence type="ECO:0000313" key="2">
    <source>
        <dbReference type="Proteomes" id="UP000821845"/>
    </source>
</evidence>
<gene>
    <name evidence="1" type="ORF">HPB50_006728</name>
</gene>
<accession>A0ACB7TI19</accession>
<sequence length="310" mass="35442">MKKLDTIQEKLAKHDAMLSEISDKLGKAERQIENLNEAVEQHGNEVKELANEVQELKTKNVDLENRSRRANLVFYGVKDDKGETWEQSEELIKDICLSRLAINLTSVQRAHRIGRFNKKYNRPIIVNFASDKEKMDVLKNAKKFKGSDYSVDQDCAPETREIRKRLWNYAKTELAESSSKVRLSFDKLIVDGKAFAWDKAKEKVQLASGVAMPQANFVFITKSGQEMRVAREMTRFFWTVDEMKVRCLTGQVCRRTPDSTAKQPATPAKITAIMNTVEKVVAENPCDVPAVKRRANARKALRDLFAEMMP</sequence>
<reference evidence="1" key="1">
    <citation type="submission" date="2020-05" db="EMBL/GenBank/DDBJ databases">
        <title>Large-scale comparative analyses of tick genomes elucidate their genetic diversity and vector capacities.</title>
        <authorList>
            <person name="Jia N."/>
            <person name="Wang J."/>
            <person name="Shi W."/>
            <person name="Du L."/>
            <person name="Sun Y."/>
            <person name="Zhan W."/>
            <person name="Jiang J."/>
            <person name="Wang Q."/>
            <person name="Zhang B."/>
            <person name="Ji P."/>
            <person name="Sakyi L.B."/>
            <person name="Cui X."/>
            <person name="Yuan T."/>
            <person name="Jiang B."/>
            <person name="Yang W."/>
            <person name="Lam T.T.-Y."/>
            <person name="Chang Q."/>
            <person name="Ding S."/>
            <person name="Wang X."/>
            <person name="Zhu J."/>
            <person name="Ruan X."/>
            <person name="Zhao L."/>
            <person name="Wei J."/>
            <person name="Que T."/>
            <person name="Du C."/>
            <person name="Cheng J."/>
            <person name="Dai P."/>
            <person name="Han X."/>
            <person name="Huang E."/>
            <person name="Gao Y."/>
            <person name="Liu J."/>
            <person name="Shao H."/>
            <person name="Ye R."/>
            <person name="Li L."/>
            <person name="Wei W."/>
            <person name="Wang X."/>
            <person name="Wang C."/>
            <person name="Yang T."/>
            <person name="Huo Q."/>
            <person name="Li W."/>
            <person name="Guo W."/>
            <person name="Chen H."/>
            <person name="Zhou L."/>
            <person name="Ni X."/>
            <person name="Tian J."/>
            <person name="Zhou Y."/>
            <person name="Sheng Y."/>
            <person name="Liu T."/>
            <person name="Pan Y."/>
            <person name="Xia L."/>
            <person name="Li J."/>
            <person name="Zhao F."/>
            <person name="Cao W."/>
        </authorList>
    </citation>
    <scope>NUCLEOTIDE SEQUENCE</scope>
    <source>
        <strain evidence="1">Hyas-2018</strain>
    </source>
</reference>
<name>A0ACB7TI19_HYAAI</name>
<protein>
    <submittedName>
        <fullName evidence="1">Uncharacterized protein</fullName>
    </submittedName>
</protein>